<dbReference type="PANTHER" id="PTHR13857">
    <property type="entry name" value="MRNA EDITING ENZYME"/>
    <property type="match status" value="1"/>
</dbReference>
<organism evidence="7 8">
    <name type="scientific">Gopherus agassizii</name>
    <name type="common">Agassiz's desert tortoise</name>
    <dbReference type="NCBI Taxonomy" id="38772"/>
    <lineage>
        <taxon>Eukaryota</taxon>
        <taxon>Metazoa</taxon>
        <taxon>Chordata</taxon>
        <taxon>Craniata</taxon>
        <taxon>Vertebrata</taxon>
        <taxon>Euteleostomi</taxon>
        <taxon>Archelosauria</taxon>
        <taxon>Testudinata</taxon>
        <taxon>Testudines</taxon>
        <taxon>Cryptodira</taxon>
        <taxon>Durocryptodira</taxon>
        <taxon>Testudinoidea</taxon>
        <taxon>Testudinidae</taxon>
        <taxon>Gopherus</taxon>
    </lineage>
</organism>
<evidence type="ECO:0000313" key="8">
    <source>
        <dbReference type="Proteomes" id="UP000291020"/>
    </source>
</evidence>
<comment type="similarity">
    <text evidence="2">Belongs to the cytidine and deoxycytidylate deaminase family.</text>
</comment>
<protein>
    <recommendedName>
        <fullName evidence="6">CMP/dCMP-type deaminase domain-containing protein</fullName>
    </recommendedName>
</protein>
<dbReference type="GO" id="GO:0004126">
    <property type="term" value="F:cytidine deaminase activity"/>
    <property type="evidence" value="ECO:0007669"/>
    <property type="project" value="TreeGrafter"/>
</dbReference>
<keyword evidence="5" id="KW-0862">Zinc</keyword>
<name>A0A452IQF9_9SAUR</name>
<dbReference type="PANTHER" id="PTHR13857:SF26">
    <property type="entry name" value="C-U-EDITING ENZYME APOBEC-1"/>
    <property type="match status" value="1"/>
</dbReference>
<dbReference type="Ensembl" id="ENSGAGT00000034219.1">
    <property type="protein sequence ID" value="ENSGAGP00000030141.1"/>
    <property type="gene ID" value="ENSGAGG00000021745.1"/>
</dbReference>
<dbReference type="InterPro" id="IPR002125">
    <property type="entry name" value="CMP_dCMP_dom"/>
</dbReference>
<keyword evidence="3" id="KW-0479">Metal-binding</keyword>
<sequence length="271" mass="32079">MKAPYPHPPQELKREWELGRFRSDSPLISVTPDLTLLPCLSLFSSITVSESPSILLWKISQEDFVENYDPSVLPSVTYLLYEIKWNHRRRHWQRWICSAGGEHAETYFLEDIYRKLRSNPFVHCSITCYISWSPCGYCCQEIMDFLEKMPNVNLVIYVARLYWHKEETNRQGLWNLENIGVSIQVMDLPDYNYCWRTFVDDEDKYDDEDDYWPRHFAPWIMLYSLELQSILQVSGTLGRGKVHPETIHNRMQNPVSELDISLISFEISLVL</sequence>
<evidence type="ECO:0000256" key="3">
    <source>
        <dbReference type="ARBA" id="ARBA00022723"/>
    </source>
</evidence>
<dbReference type="Gene3D" id="3.40.140.10">
    <property type="entry name" value="Cytidine Deaminase, domain 2"/>
    <property type="match status" value="1"/>
</dbReference>
<dbReference type="Proteomes" id="UP000291020">
    <property type="component" value="Unassembled WGS sequence"/>
</dbReference>
<dbReference type="PROSITE" id="PS00903">
    <property type="entry name" value="CYT_DCMP_DEAMINASES_1"/>
    <property type="match status" value="1"/>
</dbReference>
<keyword evidence="4" id="KW-0378">Hydrolase</keyword>
<dbReference type="Ensembl" id="ENSGAGT00000034220.1">
    <property type="protein sequence ID" value="ENSGAGP00000030142.1"/>
    <property type="gene ID" value="ENSGAGG00000021745.1"/>
</dbReference>
<dbReference type="PROSITE" id="PS51747">
    <property type="entry name" value="CYT_DCMP_DEAMINASES_2"/>
    <property type="match status" value="1"/>
</dbReference>
<dbReference type="InterPro" id="IPR016192">
    <property type="entry name" value="APOBEC/CMP_deaminase_Zn-bd"/>
</dbReference>
<dbReference type="GO" id="GO:0008270">
    <property type="term" value="F:zinc ion binding"/>
    <property type="evidence" value="ECO:0007669"/>
    <property type="project" value="InterPro"/>
</dbReference>
<dbReference type="GO" id="GO:0003723">
    <property type="term" value="F:RNA binding"/>
    <property type="evidence" value="ECO:0007669"/>
    <property type="project" value="TreeGrafter"/>
</dbReference>
<reference evidence="7" key="2">
    <citation type="submission" date="2025-05" db="UniProtKB">
        <authorList>
            <consortium name="Ensembl"/>
        </authorList>
    </citation>
    <scope>IDENTIFICATION</scope>
</reference>
<comment type="cofactor">
    <cofactor evidence="1">
        <name>Zn(2+)</name>
        <dbReference type="ChEBI" id="CHEBI:29105"/>
    </cofactor>
</comment>
<dbReference type="AlphaFoldDB" id="A0A452IQF9"/>
<accession>A0A452IQF9</accession>
<evidence type="ECO:0000313" key="7">
    <source>
        <dbReference type="Ensembl" id="ENSGAGP00000030141.1"/>
    </source>
</evidence>
<dbReference type="SUPFAM" id="SSF53927">
    <property type="entry name" value="Cytidine deaminase-like"/>
    <property type="match status" value="1"/>
</dbReference>
<evidence type="ECO:0000256" key="4">
    <source>
        <dbReference type="ARBA" id="ARBA00022801"/>
    </source>
</evidence>
<dbReference type="STRING" id="38772.ENSGAGP00000030142"/>
<evidence type="ECO:0000256" key="5">
    <source>
        <dbReference type="ARBA" id="ARBA00022833"/>
    </source>
</evidence>
<dbReference type="InterPro" id="IPR016193">
    <property type="entry name" value="Cytidine_deaminase-like"/>
</dbReference>
<evidence type="ECO:0000259" key="6">
    <source>
        <dbReference type="PROSITE" id="PS51747"/>
    </source>
</evidence>
<dbReference type="InterPro" id="IPR050610">
    <property type="entry name" value="APOBEC_Cyt_Deaminase"/>
</dbReference>
<dbReference type="GO" id="GO:0005737">
    <property type="term" value="C:cytoplasm"/>
    <property type="evidence" value="ECO:0007669"/>
    <property type="project" value="TreeGrafter"/>
</dbReference>
<evidence type="ECO:0000256" key="2">
    <source>
        <dbReference type="ARBA" id="ARBA00006576"/>
    </source>
</evidence>
<reference evidence="8" key="1">
    <citation type="journal article" date="2017" name="PLoS ONE">
        <title>The Agassiz's desert tortoise genome provides a resource for the conservation of a threatened species.</title>
        <authorList>
            <person name="Tollis M."/>
            <person name="DeNardo D.F."/>
            <person name="Cornelius J.A."/>
            <person name="Dolby G.A."/>
            <person name="Edwards T."/>
            <person name="Henen B.T."/>
            <person name="Karl A.E."/>
            <person name="Murphy R.W."/>
            <person name="Kusumi K."/>
        </authorList>
    </citation>
    <scope>NUCLEOTIDE SEQUENCE [LARGE SCALE GENOMIC DNA]</scope>
</reference>
<dbReference type="GO" id="GO:0005634">
    <property type="term" value="C:nucleus"/>
    <property type="evidence" value="ECO:0007669"/>
    <property type="project" value="TreeGrafter"/>
</dbReference>
<dbReference type="Pfam" id="PF18750">
    <property type="entry name" value="SNAD4"/>
    <property type="match status" value="1"/>
</dbReference>
<evidence type="ECO:0000256" key="1">
    <source>
        <dbReference type="ARBA" id="ARBA00001947"/>
    </source>
</evidence>
<keyword evidence="8" id="KW-1185">Reference proteome</keyword>
<proteinExistence type="inferred from homology"/>
<dbReference type="GO" id="GO:0016554">
    <property type="term" value="P:cytidine to uridine editing"/>
    <property type="evidence" value="ECO:0007669"/>
    <property type="project" value="TreeGrafter"/>
</dbReference>
<feature type="domain" description="CMP/dCMP-type deaminase" evidence="6">
    <location>
        <begin position="51"/>
        <end position="176"/>
    </location>
</feature>